<sequence length="61" mass="7521">MNDGYYWIKDGERYPEVWLYQKQFGWFRPCSAVPMTQRTFEMMKYVVLSERLEEPARETEC</sequence>
<organism evidence="1 2">
    <name type="scientific">Pantoea dispersa</name>
    <dbReference type="NCBI Taxonomy" id="59814"/>
    <lineage>
        <taxon>Bacteria</taxon>
        <taxon>Pseudomonadati</taxon>
        <taxon>Pseudomonadota</taxon>
        <taxon>Gammaproteobacteria</taxon>
        <taxon>Enterobacterales</taxon>
        <taxon>Erwiniaceae</taxon>
        <taxon>Pantoea</taxon>
    </lineage>
</organism>
<dbReference type="RefSeq" id="WP_104188855.1">
    <property type="nucleotide sequence ID" value="NZ_CP045216.1"/>
</dbReference>
<reference evidence="1 2" key="1">
    <citation type="journal article" date="2016" name="Front. Microbiol.">
        <title>Genomic Resource of Rice Seed Associated Bacteria.</title>
        <authorList>
            <person name="Midha S."/>
            <person name="Bansal K."/>
            <person name="Sharma S."/>
            <person name="Kumar N."/>
            <person name="Patil P.P."/>
            <person name="Chaudhry V."/>
            <person name="Patil P.B."/>
        </authorList>
    </citation>
    <scope>NUCLEOTIDE SEQUENCE [LARGE SCALE GENOMIC DNA]</scope>
    <source>
        <strain evidence="1 2">SA3</strain>
    </source>
</reference>
<dbReference type="AlphaFoldDB" id="A0A8E1RWB6"/>
<name>A0A8E1RWB6_9GAMM</name>
<gene>
    <name evidence="1" type="ORF">SA3R_18980</name>
</gene>
<comment type="caution">
    <text evidence="1">The sequence shown here is derived from an EMBL/GenBank/DDBJ whole genome shotgun (WGS) entry which is preliminary data.</text>
</comment>
<accession>A0A8E1RWB6</accession>
<protein>
    <submittedName>
        <fullName evidence="1">Uncharacterized protein</fullName>
    </submittedName>
</protein>
<dbReference type="EMBL" id="LDSE01000033">
    <property type="protein sequence ID" value="KTS66066.1"/>
    <property type="molecule type" value="Genomic_DNA"/>
</dbReference>
<proteinExistence type="predicted"/>
<evidence type="ECO:0000313" key="1">
    <source>
        <dbReference type="EMBL" id="KTS66066.1"/>
    </source>
</evidence>
<evidence type="ECO:0000313" key="2">
    <source>
        <dbReference type="Proteomes" id="UP000071979"/>
    </source>
</evidence>
<dbReference type="Proteomes" id="UP000071979">
    <property type="component" value="Unassembled WGS sequence"/>
</dbReference>